<name>A0A142CVP8_9EURY</name>
<keyword evidence="4" id="KW-1185">Reference proteome</keyword>
<dbReference type="Proteomes" id="UP000073604">
    <property type="component" value="Chromosome"/>
</dbReference>
<evidence type="ECO:0000259" key="1">
    <source>
        <dbReference type="Pfam" id="PF00534"/>
    </source>
</evidence>
<evidence type="ECO:0000313" key="4">
    <source>
        <dbReference type="Proteomes" id="UP000073604"/>
    </source>
</evidence>
<reference evidence="4" key="1">
    <citation type="submission" date="2016-03" db="EMBL/GenBank/DDBJ databases">
        <authorList>
            <person name="Oger P.M."/>
        </authorList>
    </citation>
    <scope>NUCLEOTIDE SEQUENCE [LARGE SCALE GENOMIC DNA]</scope>
    <source>
        <strain evidence="4">OG-1</strain>
    </source>
</reference>
<feature type="domain" description="Glycosyltransferase subfamily 4-like N-terminal" evidence="2">
    <location>
        <begin position="14"/>
        <end position="187"/>
    </location>
</feature>
<dbReference type="AlphaFoldDB" id="A0A142CVP8"/>
<dbReference type="Gene3D" id="3.40.50.2000">
    <property type="entry name" value="Glycogen Phosphorylase B"/>
    <property type="match status" value="2"/>
</dbReference>
<dbReference type="InterPro" id="IPR028098">
    <property type="entry name" value="Glyco_trans_4-like_N"/>
</dbReference>
<dbReference type="Pfam" id="PF13439">
    <property type="entry name" value="Glyco_transf_4"/>
    <property type="match status" value="1"/>
</dbReference>
<evidence type="ECO:0000313" key="3">
    <source>
        <dbReference type="EMBL" id="AMQ18850.1"/>
    </source>
</evidence>
<dbReference type="CDD" id="cd03801">
    <property type="entry name" value="GT4_PimA-like"/>
    <property type="match status" value="1"/>
</dbReference>
<dbReference type="Pfam" id="PF00534">
    <property type="entry name" value="Glycos_transf_1"/>
    <property type="match status" value="1"/>
</dbReference>
<evidence type="ECO:0008006" key="5">
    <source>
        <dbReference type="Google" id="ProtNLM"/>
    </source>
</evidence>
<dbReference type="InterPro" id="IPR001296">
    <property type="entry name" value="Glyco_trans_1"/>
</dbReference>
<accession>A0A142CVP8</accession>
<dbReference type="KEGG" id="tpep:A0127_06515"/>
<dbReference type="GeneID" id="27140185"/>
<organism evidence="3 4">
    <name type="scientific">Thermococcus peptonophilus</name>
    <dbReference type="NCBI Taxonomy" id="53952"/>
    <lineage>
        <taxon>Archaea</taxon>
        <taxon>Methanobacteriati</taxon>
        <taxon>Methanobacteriota</taxon>
        <taxon>Thermococci</taxon>
        <taxon>Thermococcales</taxon>
        <taxon>Thermococcaceae</taxon>
        <taxon>Thermococcus</taxon>
    </lineage>
</organism>
<proteinExistence type="predicted"/>
<sequence length="379" mass="44028">MKLLLINYMETTAPGGINKVVFEIARWLSKWSHEVVVFNPAWDNRLQMSEEKIENFTLIRGYKYRESLYGFSIKNIGVVRELIKKFDPDVVHVHGYHTLFSPEIVYVVKKYFSKIPVIFSPHYMPFGHATLLGEYLWSVYNKISNLLIFPKIDHLIVASNFEKDSLLYDIPNTGDIEISVIPHGVDVIDVQKKPQREEITLLFSGYLQERKGVQYILRALYELVYEYKMANVRLTIIGEGPYKQSLLKLAKQLNIMQYIVWKPFVVDRTELFKEIQNADIFLLLSKNENYGITVAEALALGTPVIVTKHSALKEFLTEPGCFGVDYPPNPKKVAELILKILNSDVRVGPFSKRIRTWDEVVKDYEKVYNLVLRRVKNMR</sequence>
<dbReference type="SUPFAM" id="SSF53756">
    <property type="entry name" value="UDP-Glycosyltransferase/glycogen phosphorylase"/>
    <property type="match status" value="1"/>
</dbReference>
<dbReference type="STRING" id="53952.A0127_06515"/>
<dbReference type="RefSeq" id="WP_062389521.1">
    <property type="nucleotide sequence ID" value="NZ_CP014750.1"/>
</dbReference>
<dbReference type="PANTHER" id="PTHR12526">
    <property type="entry name" value="GLYCOSYLTRANSFERASE"/>
    <property type="match status" value="1"/>
</dbReference>
<evidence type="ECO:0000259" key="2">
    <source>
        <dbReference type="Pfam" id="PF13439"/>
    </source>
</evidence>
<dbReference type="OrthoDB" id="132546at2157"/>
<dbReference type="GO" id="GO:0016757">
    <property type="term" value="F:glycosyltransferase activity"/>
    <property type="evidence" value="ECO:0007669"/>
    <property type="project" value="InterPro"/>
</dbReference>
<feature type="domain" description="Glycosyl transferase family 1" evidence="1">
    <location>
        <begin position="192"/>
        <end position="344"/>
    </location>
</feature>
<dbReference type="EMBL" id="CP014750">
    <property type="protein sequence ID" value="AMQ18850.1"/>
    <property type="molecule type" value="Genomic_DNA"/>
</dbReference>
<gene>
    <name evidence="3" type="ORF">A0127_06515</name>
</gene>
<protein>
    <recommendedName>
        <fullName evidence="5">Glycosyl transferase</fullName>
    </recommendedName>
</protein>